<keyword evidence="3" id="KW-1185">Reference proteome</keyword>
<evidence type="ECO:0000313" key="3">
    <source>
        <dbReference type="Proteomes" id="UP000032024"/>
    </source>
</evidence>
<reference evidence="2" key="4">
    <citation type="submission" date="2016-01" db="EMBL/GenBank/DDBJ databases">
        <authorList>
            <person name="Oliw E.H."/>
        </authorList>
    </citation>
    <scope>NUCLEOTIDE SEQUENCE [LARGE SCALE GENOMIC DNA]</scope>
    <source>
        <strain evidence="2">GED7749B</strain>
    </source>
</reference>
<dbReference type="EMBL" id="LRPN01000161">
    <property type="protein sequence ID" value="KWZ77866.1"/>
    <property type="molecule type" value="Genomic_DNA"/>
</dbReference>
<reference evidence="1" key="1">
    <citation type="submission" date="2015-01" db="EMBL/GenBank/DDBJ databases">
        <title>Comparative genome analysis of Bacillus coagulans HM-08, Clostridium butyricum HM-68, Bacillus subtilis HM-66 and Bacillus licheniformis BL-09.</title>
        <authorList>
            <person name="Zhang H."/>
        </authorList>
    </citation>
    <scope>NUCLEOTIDE SEQUENCE [LARGE SCALE GENOMIC DNA]</scope>
    <source>
        <strain evidence="1">HM-08</strain>
    </source>
</reference>
<proteinExistence type="predicted"/>
<evidence type="ECO:0000313" key="1">
    <source>
        <dbReference type="EMBL" id="AJO23722.1"/>
    </source>
</evidence>
<dbReference type="PATRIC" id="fig|1398.18.peg.2903"/>
<protein>
    <submittedName>
        <fullName evidence="2">Uncharacterized protein</fullName>
    </submittedName>
</protein>
<reference evidence="4" key="3">
    <citation type="submission" date="2016-01" db="EMBL/GenBank/DDBJ databases">
        <authorList>
            <person name="Mitreva M."/>
            <person name="Pepin K.H."/>
            <person name="Mihindukulasuriya K.A."/>
            <person name="Fulton R."/>
            <person name="Fronick C."/>
            <person name="O'Laughlin M."/>
            <person name="Miner T."/>
            <person name="Herter B."/>
            <person name="Rosa B.A."/>
            <person name="Cordes M."/>
            <person name="Tomlinson C."/>
            <person name="Wollam A."/>
            <person name="Palsikar V.B."/>
            <person name="Mardis E.R."/>
            <person name="Wilson R.K."/>
        </authorList>
    </citation>
    <scope>NUCLEOTIDE SEQUENCE [LARGE SCALE GENOMIC DNA]</scope>
    <source>
        <strain evidence="4">GED7749B</strain>
    </source>
</reference>
<gene>
    <name evidence="2" type="ORF">HMPREF3213_03171</name>
    <name evidence="1" type="ORF">SB48_HM08orf04677</name>
</gene>
<evidence type="ECO:0000313" key="2">
    <source>
        <dbReference type="EMBL" id="KWZ77866.1"/>
    </source>
</evidence>
<dbReference type="AlphaFoldDB" id="A0A0C5CQP2"/>
<sequence>MNNRENAAYDKKGSANPEERMVRLWANHASKFRSPLHPSRRIQTIRKKSKKADAAAAAKKRDKTKAEGRIALPLLFSLFSRMRQEFLIIKSALARKIER</sequence>
<organism evidence="2 4">
    <name type="scientific">Heyndrickxia coagulans</name>
    <name type="common">Weizmannia coagulans</name>
    <dbReference type="NCBI Taxonomy" id="1398"/>
    <lineage>
        <taxon>Bacteria</taxon>
        <taxon>Bacillati</taxon>
        <taxon>Bacillota</taxon>
        <taxon>Bacilli</taxon>
        <taxon>Bacillales</taxon>
        <taxon>Bacillaceae</taxon>
        <taxon>Heyndrickxia</taxon>
    </lineage>
</organism>
<accession>A0A0C5CQP2</accession>
<dbReference type="Proteomes" id="UP000070376">
    <property type="component" value="Unassembled WGS sequence"/>
</dbReference>
<reference evidence="3" key="2">
    <citation type="submission" date="2015-01" db="EMBL/GenBank/DDBJ databases">
        <title>Comparative genome analysis of Bacillus coagulans HM-08, Clostridium butyricum HM-68, Bacillus subtilis HM-66 and Bacillus paralicheniformis BL-09.</title>
        <authorList>
            <person name="Zhang H."/>
        </authorList>
    </citation>
    <scope>NUCLEOTIDE SEQUENCE [LARGE SCALE GENOMIC DNA]</scope>
    <source>
        <strain evidence="3">HM-08</strain>
    </source>
</reference>
<dbReference type="EMBL" id="CP010525">
    <property type="protein sequence ID" value="AJO23722.1"/>
    <property type="molecule type" value="Genomic_DNA"/>
</dbReference>
<evidence type="ECO:0000313" key="4">
    <source>
        <dbReference type="Proteomes" id="UP000070376"/>
    </source>
</evidence>
<dbReference type="Proteomes" id="UP000032024">
    <property type="component" value="Chromosome"/>
</dbReference>
<name>A0A0C5CQP2_HEYCO</name>